<dbReference type="Gene3D" id="3.10.560.10">
    <property type="entry name" value="Outer membrane lipoprotein wza domain like"/>
    <property type="match status" value="1"/>
</dbReference>
<keyword evidence="3" id="KW-0238">DNA-binding</keyword>
<feature type="transmembrane region" description="Helical" evidence="1">
    <location>
        <begin position="27"/>
        <end position="49"/>
    </location>
</feature>
<dbReference type="InterPro" id="IPR003583">
    <property type="entry name" value="Hlx-hairpin-Hlx_DNA-bd_motif"/>
</dbReference>
<dbReference type="KEGG" id="ria:C7V51_05910"/>
<organism evidence="3 4">
    <name type="scientific">Rathayibacter iranicus</name>
    <dbReference type="NCBI Taxonomy" id="59737"/>
    <lineage>
        <taxon>Bacteria</taxon>
        <taxon>Bacillati</taxon>
        <taxon>Actinomycetota</taxon>
        <taxon>Actinomycetes</taxon>
        <taxon>Micrococcales</taxon>
        <taxon>Microbacteriaceae</taxon>
        <taxon>Rathayibacter</taxon>
    </lineage>
</organism>
<sequence length="214" mass="21632">MRETNGPDDEQLTELLRPRRARPRWRVGAGAAVVLVIMAAVVAVLLAGARAGGHERTLEPAVATSEPVAASAESLYVHVAGEVATPGLYVLSPGARVADALAAAGGFRESAERAAVNLARKVVDGEQIVVPAIGMAPAAAPGSASAGSAAGSVLSLTVATAAQLEDLPEIGPSTAAKIVAYREANGPFTSVDQLLEVPGIGEKTLSAFRDQVAP</sequence>
<feature type="domain" description="Helix-hairpin-helix DNA-binding motif class 1" evidence="2">
    <location>
        <begin position="192"/>
        <end position="211"/>
    </location>
</feature>
<dbReference type="EMBL" id="CP028130">
    <property type="protein sequence ID" value="AZZ55467.1"/>
    <property type="molecule type" value="Genomic_DNA"/>
</dbReference>
<dbReference type="GO" id="GO:0015627">
    <property type="term" value="C:type II protein secretion system complex"/>
    <property type="evidence" value="ECO:0007669"/>
    <property type="project" value="TreeGrafter"/>
</dbReference>
<dbReference type="Gene3D" id="1.10.150.280">
    <property type="entry name" value="AF1531-like domain"/>
    <property type="match status" value="1"/>
</dbReference>
<evidence type="ECO:0000259" key="2">
    <source>
        <dbReference type="SMART" id="SM00278"/>
    </source>
</evidence>
<dbReference type="GO" id="GO:0015628">
    <property type="term" value="P:protein secretion by the type II secretion system"/>
    <property type="evidence" value="ECO:0007669"/>
    <property type="project" value="TreeGrafter"/>
</dbReference>
<name>A0AAD1ELV4_9MICO</name>
<gene>
    <name evidence="3" type="ORF">C7V51_05910</name>
</gene>
<keyword evidence="1" id="KW-0472">Membrane</keyword>
<protein>
    <submittedName>
        <fullName evidence="3">ComEA family DNA-binding protein</fullName>
    </submittedName>
</protein>
<dbReference type="GO" id="GO:0006281">
    <property type="term" value="P:DNA repair"/>
    <property type="evidence" value="ECO:0007669"/>
    <property type="project" value="InterPro"/>
</dbReference>
<accession>A0AAD1ELV4</accession>
<dbReference type="Pfam" id="PF10531">
    <property type="entry name" value="SLBB"/>
    <property type="match status" value="1"/>
</dbReference>
<evidence type="ECO:0000256" key="1">
    <source>
        <dbReference type="SAM" id="Phobius"/>
    </source>
</evidence>
<reference evidence="3 4" key="1">
    <citation type="submission" date="2018-03" db="EMBL/GenBank/DDBJ databases">
        <title>Bacteriophage NCPPB3778 and a type I-E CRISPR drive the evolution of the US Biological Select Agent, Rathayibacter toxicus.</title>
        <authorList>
            <person name="Davis E.W.II."/>
            <person name="Tabima J.F."/>
            <person name="Weisberg A.J."/>
            <person name="Dantas Lopes L."/>
            <person name="Wiseman M.S."/>
            <person name="Wiseman M.S."/>
            <person name="Pupko T."/>
            <person name="Belcher M.S."/>
            <person name="Sechler A.J."/>
            <person name="Tancos M.A."/>
            <person name="Schroeder B.K."/>
            <person name="Murray T.D."/>
            <person name="Luster D.G."/>
            <person name="Schneider W.L."/>
            <person name="Rogers E."/>
            <person name="Andreote F.D."/>
            <person name="Grunwald N.J."/>
            <person name="Putnam M.L."/>
            <person name="Chang J.H."/>
        </authorList>
    </citation>
    <scope>NUCLEOTIDE SEQUENCE [LARGE SCALE GENOMIC DNA]</scope>
    <source>
        <strain evidence="3 4">NCCPB 2253</strain>
    </source>
</reference>
<keyword evidence="1" id="KW-1133">Transmembrane helix</keyword>
<dbReference type="RefSeq" id="WP_104264531.1">
    <property type="nucleotide sequence ID" value="NZ_CP028130.1"/>
</dbReference>
<dbReference type="InterPro" id="IPR051675">
    <property type="entry name" value="Endo/Exo/Phosphatase_dom_1"/>
</dbReference>
<dbReference type="SMART" id="SM00278">
    <property type="entry name" value="HhH1"/>
    <property type="match status" value="2"/>
</dbReference>
<dbReference type="Proteomes" id="UP000283946">
    <property type="component" value="Chromosome"/>
</dbReference>
<evidence type="ECO:0000313" key="3">
    <source>
        <dbReference type="EMBL" id="AZZ55467.1"/>
    </source>
</evidence>
<feature type="domain" description="Helix-hairpin-helix DNA-binding motif class 1" evidence="2">
    <location>
        <begin position="162"/>
        <end position="181"/>
    </location>
</feature>
<dbReference type="AlphaFoldDB" id="A0AAD1ELV4"/>
<dbReference type="SUPFAM" id="SSF47781">
    <property type="entry name" value="RuvA domain 2-like"/>
    <property type="match status" value="1"/>
</dbReference>
<dbReference type="PANTHER" id="PTHR21180:SF32">
    <property type="entry name" value="ENDONUCLEASE_EXONUCLEASE_PHOSPHATASE FAMILY DOMAIN-CONTAINING PROTEIN 1"/>
    <property type="match status" value="1"/>
</dbReference>
<dbReference type="InterPro" id="IPR010994">
    <property type="entry name" value="RuvA_2-like"/>
</dbReference>
<proteinExistence type="predicted"/>
<dbReference type="GO" id="GO:0003677">
    <property type="term" value="F:DNA binding"/>
    <property type="evidence" value="ECO:0007669"/>
    <property type="project" value="UniProtKB-KW"/>
</dbReference>
<dbReference type="Pfam" id="PF12836">
    <property type="entry name" value="HHH_3"/>
    <property type="match status" value="1"/>
</dbReference>
<dbReference type="PANTHER" id="PTHR21180">
    <property type="entry name" value="ENDONUCLEASE/EXONUCLEASE/PHOSPHATASE FAMILY DOMAIN-CONTAINING PROTEIN 1"/>
    <property type="match status" value="1"/>
</dbReference>
<keyword evidence="1" id="KW-0812">Transmembrane</keyword>
<dbReference type="InterPro" id="IPR019554">
    <property type="entry name" value="Soluble_ligand-bd"/>
</dbReference>
<evidence type="ECO:0000313" key="4">
    <source>
        <dbReference type="Proteomes" id="UP000283946"/>
    </source>
</evidence>